<feature type="domain" description="Peptidase M15A C-terminal" evidence="1">
    <location>
        <begin position="35"/>
        <end position="100"/>
    </location>
</feature>
<dbReference type="EMBL" id="DTMQ01000015">
    <property type="protein sequence ID" value="HGE98918.1"/>
    <property type="molecule type" value="Genomic_DNA"/>
</dbReference>
<gene>
    <name evidence="2" type="ORF">ENX07_02445</name>
</gene>
<dbReference type="Pfam" id="PF08291">
    <property type="entry name" value="Peptidase_M15_3"/>
    <property type="match status" value="1"/>
</dbReference>
<dbReference type="AlphaFoldDB" id="A0A7C3Z2K8"/>
<dbReference type="InterPro" id="IPR013230">
    <property type="entry name" value="Peptidase_M15A_C"/>
</dbReference>
<dbReference type="Gene3D" id="3.30.1380.10">
    <property type="match status" value="1"/>
</dbReference>
<comment type="caution">
    <text evidence="2">The sequence shown here is derived from an EMBL/GenBank/DDBJ whole genome shotgun (WGS) entry which is preliminary data.</text>
</comment>
<sequence length="146" mass="16954">MMEGNNEIEKEGKELEISFTAMDSLLCRCCRSVPAEYLKNLDQIKKILIRLSRSLPFKLIILSGYRCLRHNARVGGEKDSPHRKGLAVDIYCPKPKERFLLIKQMILVGIQRIIIYEEMPSVIHFDLDENKPRPFFALKSKEKGYV</sequence>
<proteinExistence type="predicted"/>
<accession>A0A7C3Z2K8</accession>
<evidence type="ECO:0000313" key="2">
    <source>
        <dbReference type="EMBL" id="HGE98918.1"/>
    </source>
</evidence>
<name>A0A7C3Z2K8_UNCW3</name>
<dbReference type="InterPro" id="IPR009045">
    <property type="entry name" value="Zn_M74/Hedgehog-like"/>
</dbReference>
<reference evidence="2" key="1">
    <citation type="journal article" date="2020" name="mSystems">
        <title>Genome- and Community-Level Interaction Insights into Carbon Utilization and Element Cycling Functions of Hydrothermarchaeota in Hydrothermal Sediment.</title>
        <authorList>
            <person name="Zhou Z."/>
            <person name="Liu Y."/>
            <person name="Xu W."/>
            <person name="Pan J."/>
            <person name="Luo Z.H."/>
            <person name="Li M."/>
        </authorList>
    </citation>
    <scope>NUCLEOTIDE SEQUENCE [LARGE SCALE GENOMIC DNA]</scope>
    <source>
        <strain evidence="2">SpSt-906</strain>
    </source>
</reference>
<dbReference type="SUPFAM" id="SSF55166">
    <property type="entry name" value="Hedgehog/DD-peptidase"/>
    <property type="match status" value="1"/>
</dbReference>
<protein>
    <recommendedName>
        <fullName evidence="1">Peptidase M15A C-terminal domain-containing protein</fullName>
    </recommendedName>
</protein>
<evidence type="ECO:0000259" key="1">
    <source>
        <dbReference type="Pfam" id="PF08291"/>
    </source>
</evidence>
<organism evidence="2">
    <name type="scientific">candidate division WOR-3 bacterium</name>
    <dbReference type="NCBI Taxonomy" id="2052148"/>
    <lineage>
        <taxon>Bacteria</taxon>
        <taxon>Bacteria division WOR-3</taxon>
    </lineage>
</organism>